<feature type="compositionally biased region" description="Low complexity" evidence="1">
    <location>
        <begin position="49"/>
        <end position="59"/>
    </location>
</feature>
<accession>A0A918ZGN4</accession>
<dbReference type="EMBL" id="BNBT01000023">
    <property type="protein sequence ID" value="GHE51984.1"/>
    <property type="molecule type" value="Genomic_DNA"/>
</dbReference>
<name>A0A918ZGN4_9ACTN</name>
<proteinExistence type="predicted"/>
<evidence type="ECO:0000256" key="2">
    <source>
        <dbReference type="SAM" id="SignalP"/>
    </source>
</evidence>
<evidence type="ECO:0000313" key="3">
    <source>
        <dbReference type="EMBL" id="GHE51984.1"/>
    </source>
</evidence>
<keyword evidence="2" id="KW-0732">Signal</keyword>
<evidence type="ECO:0000313" key="4">
    <source>
        <dbReference type="Proteomes" id="UP000608024"/>
    </source>
</evidence>
<feature type="signal peptide" evidence="2">
    <location>
        <begin position="1"/>
        <end position="17"/>
    </location>
</feature>
<dbReference type="Proteomes" id="UP000608024">
    <property type="component" value="Unassembled WGS sequence"/>
</dbReference>
<evidence type="ECO:0000256" key="1">
    <source>
        <dbReference type="SAM" id="MobiDB-lite"/>
    </source>
</evidence>
<feature type="region of interest" description="Disordered" evidence="1">
    <location>
        <begin position="49"/>
        <end position="105"/>
    </location>
</feature>
<organism evidence="3 4">
    <name type="scientific">Streptomyces longispororuber</name>
    <dbReference type="NCBI Taxonomy" id="68230"/>
    <lineage>
        <taxon>Bacteria</taxon>
        <taxon>Bacillati</taxon>
        <taxon>Actinomycetota</taxon>
        <taxon>Actinomycetes</taxon>
        <taxon>Kitasatosporales</taxon>
        <taxon>Streptomycetaceae</taxon>
        <taxon>Streptomyces</taxon>
    </lineage>
</organism>
<keyword evidence="4" id="KW-1185">Reference proteome</keyword>
<gene>
    <name evidence="3" type="ORF">GCM10018785_22070</name>
</gene>
<feature type="chain" id="PRO_5037481893" evidence="2">
    <location>
        <begin position="18"/>
        <end position="156"/>
    </location>
</feature>
<protein>
    <submittedName>
        <fullName evidence="3">Uncharacterized protein</fullName>
    </submittedName>
</protein>
<dbReference type="AlphaFoldDB" id="A0A918ZGN4"/>
<reference evidence="3" key="1">
    <citation type="journal article" date="2014" name="Int. J. Syst. Evol. Microbiol.">
        <title>Complete genome sequence of Corynebacterium casei LMG S-19264T (=DSM 44701T), isolated from a smear-ripened cheese.</title>
        <authorList>
            <consortium name="US DOE Joint Genome Institute (JGI-PGF)"/>
            <person name="Walter F."/>
            <person name="Albersmeier A."/>
            <person name="Kalinowski J."/>
            <person name="Ruckert C."/>
        </authorList>
    </citation>
    <scope>NUCLEOTIDE SEQUENCE</scope>
    <source>
        <strain evidence="3">JCM 4784</strain>
    </source>
</reference>
<sequence>MALLLVVLGTFCGPAAAAERPAAPVRAVPAAAPASGPAAAEPVAADAAAVPADSAGVDASGVSAGPFPQALARDSAGRQAPPGCGQRDVQDLGQRPLAPRPGPSYELLPAPYDVRAVSGDWGAWGAEQALLAAARVLRAPPPVAPPSPVGLSVLRV</sequence>
<comment type="caution">
    <text evidence="3">The sequence shown here is derived from an EMBL/GenBank/DDBJ whole genome shotgun (WGS) entry which is preliminary data.</text>
</comment>
<reference evidence="3" key="2">
    <citation type="submission" date="2020-09" db="EMBL/GenBank/DDBJ databases">
        <authorList>
            <person name="Sun Q."/>
            <person name="Ohkuma M."/>
        </authorList>
    </citation>
    <scope>NUCLEOTIDE SEQUENCE</scope>
    <source>
        <strain evidence="3">JCM 4784</strain>
    </source>
</reference>